<comment type="similarity">
    <text evidence="1">Belongs to the helicase family. SKI2 subfamily.</text>
</comment>
<dbReference type="Pfam" id="PF00270">
    <property type="entry name" value="DEAD"/>
    <property type="match status" value="1"/>
</dbReference>
<dbReference type="GO" id="GO:0016787">
    <property type="term" value="F:hydrolase activity"/>
    <property type="evidence" value="ECO:0007669"/>
    <property type="project" value="UniProtKB-KW"/>
</dbReference>
<name>A0A7I7MM62_9MYCO</name>
<dbReference type="SUPFAM" id="SSF52540">
    <property type="entry name" value="P-loop containing nucleoside triphosphate hydrolases"/>
    <property type="match status" value="1"/>
</dbReference>
<dbReference type="SMART" id="SM01142">
    <property type="entry name" value="DSHCT"/>
    <property type="match status" value="1"/>
</dbReference>
<keyword evidence="5" id="KW-0067">ATP-binding</keyword>
<keyword evidence="2" id="KW-0547">Nucleotide-binding</keyword>
<dbReference type="InterPro" id="IPR058621">
    <property type="entry name" value="SH3_HelY"/>
</dbReference>
<evidence type="ECO:0000256" key="4">
    <source>
        <dbReference type="ARBA" id="ARBA00022806"/>
    </source>
</evidence>
<dbReference type="Pfam" id="PF08148">
    <property type="entry name" value="DSHCT"/>
    <property type="match status" value="1"/>
</dbReference>
<dbReference type="EMBL" id="AP022575">
    <property type="protein sequence ID" value="BBX73266.1"/>
    <property type="molecule type" value="Genomic_DNA"/>
</dbReference>
<dbReference type="InterPro" id="IPR011545">
    <property type="entry name" value="DEAD/DEAH_box_helicase_dom"/>
</dbReference>
<reference evidence="7 8" key="1">
    <citation type="journal article" date="2019" name="Emerg. Microbes Infect.">
        <title>Comprehensive subspecies identification of 175 nontuberculous mycobacteria species based on 7547 genomic profiles.</title>
        <authorList>
            <person name="Matsumoto Y."/>
            <person name="Kinjo T."/>
            <person name="Motooka D."/>
            <person name="Nabeya D."/>
            <person name="Jung N."/>
            <person name="Uechi K."/>
            <person name="Horii T."/>
            <person name="Iida T."/>
            <person name="Fujita J."/>
            <person name="Nakamura S."/>
        </authorList>
    </citation>
    <scope>NUCLEOTIDE SEQUENCE [LARGE SCALE GENOMIC DNA]</scope>
    <source>
        <strain evidence="7 8">JCM 14233</strain>
    </source>
</reference>
<dbReference type="FunFam" id="1.10.3380.30:FF:000012">
    <property type="entry name" value="Probable helicase HelY"/>
    <property type="match status" value="1"/>
</dbReference>
<dbReference type="PROSITE" id="PS51192">
    <property type="entry name" value="HELICASE_ATP_BIND_1"/>
    <property type="match status" value="1"/>
</dbReference>
<dbReference type="AlphaFoldDB" id="A0A7I7MM62"/>
<evidence type="ECO:0000313" key="7">
    <source>
        <dbReference type="EMBL" id="BBX73266.1"/>
    </source>
</evidence>
<dbReference type="Gene3D" id="3.40.50.300">
    <property type="entry name" value="P-loop containing nucleotide triphosphate hydrolases"/>
    <property type="match status" value="2"/>
</dbReference>
<dbReference type="GO" id="GO:0070478">
    <property type="term" value="P:nuclear-transcribed mRNA catabolic process, 3'-5' exonucleolytic nonsense-mediated decay"/>
    <property type="evidence" value="ECO:0007669"/>
    <property type="project" value="TreeGrafter"/>
</dbReference>
<dbReference type="PANTHER" id="PTHR12131">
    <property type="entry name" value="ATP-DEPENDENT RNA AND DNA HELICASE"/>
    <property type="match status" value="1"/>
</dbReference>
<keyword evidence="8" id="KW-1185">Reference proteome</keyword>
<protein>
    <recommendedName>
        <fullName evidence="6">Probable helicase HelY</fullName>
    </recommendedName>
</protein>
<dbReference type="InterPro" id="IPR018247">
    <property type="entry name" value="EF_Hand_1_Ca_BS"/>
</dbReference>
<dbReference type="CDD" id="cd18795">
    <property type="entry name" value="SF2_C_Ski2"/>
    <property type="match status" value="1"/>
</dbReference>
<dbReference type="InterPro" id="IPR012961">
    <property type="entry name" value="Ski2/MTR4_C"/>
</dbReference>
<evidence type="ECO:0000313" key="8">
    <source>
        <dbReference type="Proteomes" id="UP000467236"/>
    </source>
</evidence>
<sequence length="903" mass="98491">MTDLPELARFTAELPFALDDFQRRACAALERGHGVLVCAPTGAGKTVVGEFAVHLALASGGKCFYTTPLKALSNQKHTDLTTRYGRDRIGLLTGDLSVNANAPVVVMTTEVLRNMLYADSPALQGLSYVVMDEVHFLADRMRGPVWEEVILHLPDEVRVVSLSATVSNAEEFGGWIQTVRGDTTVVVDEHRPVPLWQHILVGKRLFDLFDESHVNPELLRHIAHRREADRMADWQPRRRGSGRPRFYRPPGRPEVIAALDAQGLLPAITFVFSRAGCDAAVNQCLRSPLRLTSEEERAQIAEVIDHRCGDLADSDLAVLGYYEWREGLLRGLAAHHAGMLPAFRHTVEELFAAGLVKAVFATETLALGINMPARTVVLERLVKFNGEQHLPLTAGEYTQLTGRAGRRGIDVEGHAVVIWHPADGSSEPSEVAGLASTRTFPLRSSFAPSYNMTINLVHRMGPEQAHRLLEQSFAQYQADRSVVGLVRGIERGTRMLDEIAAELGGPDAPILDYARLRAKVSDLERSRARASRLHRRQAASDALAALRRGDIITITHGRRGGLAVVLEAARDSADPRPLVLTEHRWAGRISSADYSGALPPVGSMALPKRVEHRQPRVRRDLASALRSAAARLAIPAAGRTRDDTDGAFADPQLAVLRARLRRHPVHNAPGLEAQIRQAERYLRIERDNAQLQKKVAAATNSLAVTFDRIVGLLTEREFIAGPAGDPRVTDDGRLLARIYSESDLLVAECLRTGAWAGLKPAELAAVVSAVLYESRGGDGPGAPVTAEAPTPRLRQALHQTARLCAALRADERTHRIGPSREPDEGFVGVIYRWARTGDLAAALAVADANGGGSLSAGDFVRWCRQVLDLLDQVRNAAPDPELRATAKRAINDVRRGVVAVDAG</sequence>
<evidence type="ECO:0000256" key="1">
    <source>
        <dbReference type="ARBA" id="ARBA00010140"/>
    </source>
</evidence>
<dbReference type="GO" id="GO:0004386">
    <property type="term" value="F:helicase activity"/>
    <property type="evidence" value="ECO:0007669"/>
    <property type="project" value="UniProtKB-KW"/>
</dbReference>
<keyword evidence="3" id="KW-0378">Hydrolase</keyword>
<dbReference type="SMART" id="SM00490">
    <property type="entry name" value="HELICc"/>
    <property type="match status" value="1"/>
</dbReference>
<dbReference type="PROSITE" id="PS00018">
    <property type="entry name" value="EF_HAND_1"/>
    <property type="match status" value="1"/>
</dbReference>
<dbReference type="SMART" id="SM00487">
    <property type="entry name" value="DEXDc"/>
    <property type="match status" value="1"/>
</dbReference>
<dbReference type="RefSeq" id="WP_083049941.1">
    <property type="nucleotide sequence ID" value="NZ_AP022575.1"/>
</dbReference>
<evidence type="ECO:0000256" key="3">
    <source>
        <dbReference type="ARBA" id="ARBA00022801"/>
    </source>
</evidence>
<dbReference type="KEGG" id="mshj:MSHI_11720"/>
<dbReference type="GO" id="GO:0003676">
    <property type="term" value="F:nucleic acid binding"/>
    <property type="evidence" value="ECO:0007669"/>
    <property type="project" value="InterPro"/>
</dbReference>
<dbReference type="PANTHER" id="PTHR12131:SF1">
    <property type="entry name" value="ATP-DEPENDENT RNA HELICASE SUPV3L1, MITOCHONDRIAL-RELATED"/>
    <property type="match status" value="1"/>
</dbReference>
<accession>A0A7I7MM62</accession>
<dbReference type="InterPro" id="IPR014001">
    <property type="entry name" value="Helicase_ATP-bd"/>
</dbReference>
<dbReference type="InterPro" id="IPR001650">
    <property type="entry name" value="Helicase_C-like"/>
</dbReference>
<organism evidence="7 8">
    <name type="scientific">Mycobacterium shinjukuense</name>
    <dbReference type="NCBI Taxonomy" id="398694"/>
    <lineage>
        <taxon>Bacteria</taxon>
        <taxon>Bacillati</taxon>
        <taxon>Actinomycetota</taxon>
        <taxon>Actinomycetes</taxon>
        <taxon>Mycobacteriales</taxon>
        <taxon>Mycobacteriaceae</taxon>
        <taxon>Mycobacterium</taxon>
    </lineage>
</organism>
<dbReference type="InterPro" id="IPR050699">
    <property type="entry name" value="RNA-DNA_Helicase"/>
</dbReference>
<evidence type="ECO:0000256" key="2">
    <source>
        <dbReference type="ARBA" id="ARBA00022741"/>
    </source>
</evidence>
<dbReference type="GO" id="GO:0055087">
    <property type="term" value="C:Ski complex"/>
    <property type="evidence" value="ECO:0007669"/>
    <property type="project" value="TreeGrafter"/>
</dbReference>
<evidence type="ECO:0000256" key="5">
    <source>
        <dbReference type="ARBA" id="ARBA00022840"/>
    </source>
</evidence>
<dbReference type="PROSITE" id="PS51194">
    <property type="entry name" value="HELICASE_CTER"/>
    <property type="match status" value="1"/>
</dbReference>
<dbReference type="Gene3D" id="1.10.3380.30">
    <property type="match status" value="1"/>
</dbReference>
<evidence type="ECO:0000256" key="6">
    <source>
        <dbReference type="ARBA" id="ARBA00067911"/>
    </source>
</evidence>
<dbReference type="Pfam" id="PF00271">
    <property type="entry name" value="Helicase_C"/>
    <property type="match status" value="1"/>
</dbReference>
<dbReference type="InterPro" id="IPR027417">
    <property type="entry name" value="P-loop_NTPase"/>
</dbReference>
<proteinExistence type="inferred from homology"/>
<dbReference type="Proteomes" id="UP000467236">
    <property type="component" value="Chromosome"/>
</dbReference>
<dbReference type="GO" id="GO:0005524">
    <property type="term" value="F:ATP binding"/>
    <property type="evidence" value="ECO:0007669"/>
    <property type="project" value="UniProtKB-KW"/>
</dbReference>
<dbReference type="Pfam" id="PF26090">
    <property type="entry name" value="SH3_HelY"/>
    <property type="match status" value="1"/>
</dbReference>
<gene>
    <name evidence="7" type="primary">helY</name>
    <name evidence="7" type="ORF">MSHI_11720</name>
</gene>
<keyword evidence="4 7" id="KW-0347">Helicase</keyword>
<dbReference type="OrthoDB" id="3229913at2"/>